<dbReference type="PANTHER" id="PTHR21576">
    <property type="entry name" value="UNCHARACTERIZED NODULIN-LIKE PROTEIN"/>
    <property type="match status" value="1"/>
</dbReference>
<dbReference type="InterPro" id="IPR010658">
    <property type="entry name" value="Nodulin-like"/>
</dbReference>
<dbReference type="Proteomes" id="UP001370490">
    <property type="component" value="Unassembled WGS sequence"/>
</dbReference>
<keyword evidence="7" id="KW-1185">Reference proteome</keyword>
<dbReference type="GO" id="GO:0016020">
    <property type="term" value="C:membrane"/>
    <property type="evidence" value="ECO:0007669"/>
    <property type="project" value="UniProtKB-SubCell"/>
</dbReference>
<dbReference type="EMBL" id="JBAMMX010000002">
    <property type="protein sequence ID" value="KAK6945810.1"/>
    <property type="molecule type" value="Genomic_DNA"/>
</dbReference>
<accession>A0AAN8ZUK8</accession>
<proteinExistence type="predicted"/>
<organism evidence="6 7">
    <name type="scientific">Dillenia turbinata</name>
    <dbReference type="NCBI Taxonomy" id="194707"/>
    <lineage>
        <taxon>Eukaryota</taxon>
        <taxon>Viridiplantae</taxon>
        <taxon>Streptophyta</taxon>
        <taxon>Embryophyta</taxon>
        <taxon>Tracheophyta</taxon>
        <taxon>Spermatophyta</taxon>
        <taxon>Magnoliopsida</taxon>
        <taxon>eudicotyledons</taxon>
        <taxon>Gunneridae</taxon>
        <taxon>Pentapetalae</taxon>
        <taxon>Dilleniales</taxon>
        <taxon>Dilleniaceae</taxon>
        <taxon>Dillenia</taxon>
    </lineage>
</organism>
<evidence type="ECO:0000313" key="6">
    <source>
        <dbReference type="EMBL" id="KAK6945810.1"/>
    </source>
</evidence>
<name>A0AAN8ZUK8_9MAGN</name>
<dbReference type="AlphaFoldDB" id="A0AAN8ZUK8"/>
<dbReference type="Pfam" id="PF06813">
    <property type="entry name" value="Nodulin-like"/>
    <property type="match status" value="1"/>
</dbReference>
<comment type="caution">
    <text evidence="6">The sequence shown here is derived from an EMBL/GenBank/DDBJ whole genome shotgun (WGS) entry which is preliminary data.</text>
</comment>
<comment type="subcellular location">
    <subcellularLocation>
        <location evidence="1">Membrane</location>
        <topology evidence="1">Multi-pass membrane protein</topology>
    </subcellularLocation>
</comment>
<gene>
    <name evidence="6" type="ORF">RJ641_013354</name>
</gene>
<evidence type="ECO:0000256" key="4">
    <source>
        <dbReference type="ARBA" id="ARBA00023136"/>
    </source>
</evidence>
<keyword evidence="3" id="KW-1133">Transmembrane helix</keyword>
<sequence>MKACGSPQVSAWLKVQFWMHILVERLGVKIWFLCLPHSIDQIPIDSEPYWYYEYLIQEPNTFRHYVASTAERDGRRPPWVGLGAAVWVQIEVGNSYNFPLYSSRLKFVLGCSQQQVTILGVANDIRENVGPLPGYVCNKFPPWVVLCVGAVFCFLDVMLIWEHSANVDVLSVWCLRIN</sequence>
<evidence type="ECO:0000256" key="2">
    <source>
        <dbReference type="ARBA" id="ARBA00022692"/>
    </source>
</evidence>
<evidence type="ECO:0000256" key="3">
    <source>
        <dbReference type="ARBA" id="ARBA00022989"/>
    </source>
</evidence>
<evidence type="ECO:0000259" key="5">
    <source>
        <dbReference type="Pfam" id="PF06813"/>
    </source>
</evidence>
<evidence type="ECO:0000256" key="1">
    <source>
        <dbReference type="ARBA" id="ARBA00004141"/>
    </source>
</evidence>
<protein>
    <submittedName>
        <fullName evidence="6">Nodulin-like</fullName>
    </submittedName>
</protein>
<keyword evidence="4" id="KW-0472">Membrane</keyword>
<evidence type="ECO:0000313" key="7">
    <source>
        <dbReference type="Proteomes" id="UP001370490"/>
    </source>
</evidence>
<reference evidence="6 7" key="1">
    <citation type="submission" date="2023-12" db="EMBL/GenBank/DDBJ databases">
        <title>A high-quality genome assembly for Dillenia turbinata (Dilleniales).</title>
        <authorList>
            <person name="Chanderbali A."/>
        </authorList>
    </citation>
    <scope>NUCLEOTIDE SEQUENCE [LARGE SCALE GENOMIC DNA]</scope>
    <source>
        <strain evidence="6">LSX21</strain>
        <tissue evidence="6">Leaf</tissue>
    </source>
</reference>
<feature type="domain" description="Nodulin-like" evidence="5">
    <location>
        <begin position="78"/>
        <end position="175"/>
    </location>
</feature>
<dbReference type="PANTHER" id="PTHR21576:SF97">
    <property type="entry name" value="MAJOR FACILITATOR SUPERFAMILY PROTEIN"/>
    <property type="match status" value="1"/>
</dbReference>
<keyword evidence="2" id="KW-0812">Transmembrane</keyword>